<dbReference type="PANTHER" id="PTHR22666:SF3">
    <property type="entry name" value="MYB_SANT-LIKE DNA-BINDING DOMAIN-CONTAINING PROTEIN 1"/>
    <property type="match status" value="1"/>
</dbReference>
<dbReference type="GO" id="GO:0016604">
    <property type="term" value="C:nuclear body"/>
    <property type="evidence" value="ECO:0007669"/>
    <property type="project" value="TreeGrafter"/>
</dbReference>
<organism evidence="4 5">
    <name type="scientific">Stomoxys calcitrans</name>
    <name type="common">Stable fly</name>
    <name type="synonym">Conops calcitrans</name>
    <dbReference type="NCBI Taxonomy" id="35570"/>
    <lineage>
        <taxon>Eukaryota</taxon>
        <taxon>Metazoa</taxon>
        <taxon>Ecdysozoa</taxon>
        <taxon>Arthropoda</taxon>
        <taxon>Hexapoda</taxon>
        <taxon>Insecta</taxon>
        <taxon>Pterygota</taxon>
        <taxon>Neoptera</taxon>
        <taxon>Endopterygota</taxon>
        <taxon>Diptera</taxon>
        <taxon>Brachycera</taxon>
        <taxon>Muscomorpha</taxon>
        <taxon>Muscoidea</taxon>
        <taxon>Muscidae</taxon>
        <taxon>Stomoxys</taxon>
    </lineage>
</organism>
<evidence type="ECO:0000256" key="1">
    <source>
        <dbReference type="SAM" id="Coils"/>
    </source>
</evidence>
<feature type="compositionally biased region" description="Acidic residues" evidence="2">
    <location>
        <begin position="89"/>
        <end position="102"/>
    </location>
</feature>
<evidence type="ECO:0000313" key="5">
    <source>
        <dbReference type="Proteomes" id="UP000095300"/>
    </source>
</evidence>
<dbReference type="Proteomes" id="UP000095300">
    <property type="component" value="Unassembled WGS sequence"/>
</dbReference>
<dbReference type="VEuPathDB" id="VectorBase:SCAU003628"/>
<feature type="compositionally biased region" description="Low complexity" evidence="2">
    <location>
        <begin position="216"/>
        <end position="233"/>
    </location>
</feature>
<gene>
    <name evidence="4" type="primary">106095329</name>
</gene>
<dbReference type="PANTHER" id="PTHR22666">
    <property type="entry name" value="MYB_SANT-LIKE DNA-BINDING DOMAIN-CONTAINING PROTEIN 1"/>
    <property type="match status" value="1"/>
</dbReference>
<evidence type="ECO:0000256" key="2">
    <source>
        <dbReference type="SAM" id="MobiDB-lite"/>
    </source>
</evidence>
<dbReference type="Pfam" id="PF13837">
    <property type="entry name" value="Myb_DNA-bind_4"/>
    <property type="match status" value="1"/>
</dbReference>
<dbReference type="InterPro" id="IPR026095">
    <property type="entry name" value="Myb/SANT-like_DNA-bd_dom_prot"/>
</dbReference>
<evidence type="ECO:0000259" key="3">
    <source>
        <dbReference type="Pfam" id="PF13837"/>
    </source>
</evidence>
<dbReference type="InterPro" id="IPR044822">
    <property type="entry name" value="Myb_DNA-bind_4"/>
</dbReference>
<evidence type="ECO:0000313" key="4">
    <source>
        <dbReference type="EnsemblMetazoa" id="SCAU003628-PA"/>
    </source>
</evidence>
<feature type="coiled-coil region" evidence="1">
    <location>
        <begin position="440"/>
        <end position="499"/>
    </location>
</feature>
<dbReference type="OrthoDB" id="691673at2759"/>
<dbReference type="GO" id="GO:0045893">
    <property type="term" value="P:positive regulation of DNA-templated transcription"/>
    <property type="evidence" value="ECO:0007669"/>
    <property type="project" value="TreeGrafter"/>
</dbReference>
<accession>A0A1I8P053</accession>
<feature type="compositionally biased region" description="Basic and acidic residues" evidence="2">
    <location>
        <begin position="171"/>
        <end position="193"/>
    </location>
</feature>
<reference evidence="4" key="1">
    <citation type="submission" date="2020-05" db="UniProtKB">
        <authorList>
            <consortium name="EnsemblMetazoa"/>
        </authorList>
    </citation>
    <scope>IDENTIFICATION</scope>
    <source>
        <strain evidence="4">USDA</strain>
    </source>
</reference>
<feature type="compositionally biased region" description="Basic and acidic residues" evidence="2">
    <location>
        <begin position="109"/>
        <end position="128"/>
    </location>
</feature>
<feature type="region of interest" description="Disordered" evidence="2">
    <location>
        <begin position="342"/>
        <end position="429"/>
    </location>
</feature>
<feature type="compositionally biased region" description="Low complexity" evidence="2">
    <location>
        <begin position="368"/>
        <end position="388"/>
    </location>
</feature>
<sequence length="592" mass="66126">MEEYGYYRSPEEITTRIKNMKCFYNRLKKEMEVNKNLDPSWRHYADMDAIMTRPIFSVRPNEVPAPSLKYLMEQEEEKRRERRRKAEEEGVDISDSDDDIEDVLAVPGARRESSKSTDNDNFEPHAEIELEVDDETFAVIENGGEPRDNDDTQNTSKNSEEMMIKMEIESEEFQTEHEENDSKAKDTSSKDSDCELLIPKIEPIEVDDDSQPNEQPATATNVSNAASTNSTPNLAGILSQTSRSQNGAVVTCPKFSMSQNSVMSTITTSTATPATSSKISVVSPTILMPQTGQLSGANMQAPRPQMRIGGNIQALLAASGSRSTITGANGMKFILVNTGDHRGTTMAPTMPAISPQSPSQQNMKSIPQTQQQLHSQQHQQQQQSQQHQKPSNHLKSQHKSSHRTVIQTSSSKKRLVESSPDRDTLRRRELSAIKSTLQKLLRAREDSNEMQSQRLALERERLQFDRTIAEKFIGLFEQNQQIQQQLAQQQQQLQLLLQKPQIQPRSTAPQQIFTTTNASSSVLQNNQGQLMMPQKLLITTMVPTSGAASANTNVAVNTGLTSKVLTATNFKNLTTSISVDKPLLIPKEEPID</sequence>
<protein>
    <recommendedName>
        <fullName evidence="3">Myb/SANT-like DNA-binding domain-containing protein</fullName>
    </recommendedName>
</protein>
<keyword evidence="5" id="KW-1185">Reference proteome</keyword>
<feature type="domain" description="Myb/SANT-like DNA-binding" evidence="3">
    <location>
        <begin position="1"/>
        <end position="50"/>
    </location>
</feature>
<name>A0A1I8P053_STOCA</name>
<feature type="compositionally biased region" description="Basic residues" evidence="2">
    <location>
        <begin position="390"/>
        <end position="402"/>
    </location>
</feature>
<feature type="compositionally biased region" description="Polar residues" evidence="2">
    <location>
        <begin position="354"/>
        <end position="367"/>
    </location>
</feature>
<feature type="region of interest" description="Disordered" evidence="2">
    <location>
        <begin position="81"/>
        <end position="134"/>
    </location>
</feature>
<keyword evidence="1" id="KW-0175">Coiled coil</keyword>
<dbReference type="EnsemblMetazoa" id="SCAU003628-RA">
    <property type="protein sequence ID" value="SCAU003628-PA"/>
    <property type="gene ID" value="SCAU003628"/>
</dbReference>
<proteinExistence type="predicted"/>
<feature type="region of interest" description="Disordered" evidence="2">
    <location>
        <begin position="171"/>
        <end position="236"/>
    </location>
</feature>
<feature type="compositionally biased region" description="Basic and acidic residues" evidence="2">
    <location>
        <begin position="414"/>
        <end position="429"/>
    </location>
</feature>
<dbReference type="AlphaFoldDB" id="A0A1I8P053"/>